<keyword evidence="2" id="KW-0812">Transmembrane</keyword>
<dbReference type="Pfam" id="PF04357">
    <property type="entry name" value="TamB"/>
    <property type="match status" value="1"/>
</dbReference>
<evidence type="ECO:0000313" key="6">
    <source>
        <dbReference type="EMBL" id="AKT42534.1"/>
    </source>
</evidence>
<dbReference type="OrthoDB" id="5475916at2"/>
<sequence length="1472" mass="157348">MLKAKRRPSRGKRDFGRTFARFLCVVFAILGAIPLTLGVLVRLEFVRAWAATETAALLQRELGLTARYDVSIKLWPLQVALDEVRLDASDGGSPVLEVEHVAVRPRLFSLLAGQIDAGDIEILGPRVRIVVENGELQNLALRLPESNAPKSEGPTRAPFSSLAITDAHLDLTIEGVHATTRELDLDVSAESGDTFEIALRSGLATVTRTHAIPGREAYEDSVDEDVICRFDTRIRVEPHSVLVRRLTLEGSVDLDADPGTAPDCGLPANDWRALALELGAIRVAGVGTAGADIPTAASGRVRLRAPVGIVQRFVDAPYVSGAVSVDLEAEYQAGDQLPRVEGNLIAESAGLEGKVFSSLLSARVDILKDTIRLTDVEADWADGHIRIEQAALQPFAPGIKLTAGPISIERVDLNGLLRDLDAHPRAHVQWLLEEGTFEYFSGTLNPLSLVGPLSVDTRDFNVFDRHPSEPGRRRMMGVPEGQVRGVFQIKPDAVVLSNFTIETPASRSLVRTNVALGFAGVLAIDIFNGSHIDLAELGPLVETLDIRGLAQFKRVTARGPFEHPKIVADAVIDGFQIAGFDIGRLEPERIEFEPLVLTLQNARILHGKSLAKATTLRLDFDAGADVLLDADIDTREAPGLSLRDLFHIFGLHEDPRYTGYQGVAQGTARVHFALGGREDRCGGGYLRLGAALRLTNVTLLGETFDDGDVDFDFIWDDQLASENGMRMDIRSAALRKGGGSVLASAQVRHGALLQGSVIASGVPLKRLDAIGSLGQSLDGTVSLTASLGGTLSRLQALADVHLSRLRIGPSTLPTSRLSVTLRPTGTPPKIIGRSKCGNAIGAPFDLAEYQLDLPSGDIVVDGSLFGGQVGLDGLHLTQQERMVVTGKVHMAALDLGTLANLIPGVAFAAAPPKGSLTASVDIGRLQLSDPSRATVTAAIEALSIEREGQRFSLVEPSGPIRLAQNTLRVPNLRLAWRARSGLTIGFAAGGEVRRVLTAPELGLDVRIAPTNLNRLAADIPSLRRASGIVQGQLNISGPLTSLKYAGEVDLRGGELDIEGLPTPLDDLNVGITIGGGEVRLTRASARLGGGTVLATGRMPIRGLTLGTAQATILARGVKLPVADGVNLTADADLDASFKPSFDDGENRELPDIRGKISLVSFSYTRPIALSVDLGALAGRQRTSVETYDPSRDAIRFAVTVVSPKPLRFSNNLVDMRLEVSQPGLSLSGTNQRFGARGSLRILPGSILNLRGTQFDVREGSVAFTDPYRIAPKVDVRAETEYRRYTASATANPTATAATGTGADASIGGQWRIKMHAHGDVENLQLGLTSDPALSQEDIVLLLTLGMTRAEVDRGLATSLGETVGLEALSTLTGADKAVKTIVPIIDEFRFGTGYSSRTGRSEPNVTVGKRITDSFRANVTTGLSENREVRSSIEWRLNQRVSVQASYDNANDISSSALGNLGADLRWRLEFE</sequence>
<evidence type="ECO:0000259" key="5">
    <source>
        <dbReference type="Pfam" id="PF04357"/>
    </source>
</evidence>
<dbReference type="PANTHER" id="PTHR30441:SF8">
    <property type="entry name" value="DUF748 DOMAIN-CONTAINING PROTEIN"/>
    <property type="match status" value="1"/>
</dbReference>
<dbReference type="STRING" id="52.CMC5_067610"/>
<dbReference type="Proteomes" id="UP000067626">
    <property type="component" value="Chromosome"/>
</dbReference>
<proteinExistence type="predicted"/>
<keyword evidence="4" id="KW-0472">Membrane</keyword>
<name>A0A0K1ENY2_CHOCO</name>
<accession>A0A0K1ENY2</accession>
<dbReference type="InterPro" id="IPR052894">
    <property type="entry name" value="AsmA-related"/>
</dbReference>
<feature type="domain" description="Translocation and assembly module TamB C-terminal" evidence="5">
    <location>
        <begin position="1083"/>
        <end position="1471"/>
    </location>
</feature>
<protein>
    <recommendedName>
        <fullName evidence="5">Translocation and assembly module TamB C-terminal domain-containing protein</fullName>
    </recommendedName>
</protein>
<comment type="subcellular location">
    <subcellularLocation>
        <location evidence="1">Membrane</location>
        <topology evidence="1">Single-pass membrane protein</topology>
    </subcellularLocation>
</comment>
<dbReference type="KEGG" id="ccro:CMC5_067610"/>
<evidence type="ECO:0000256" key="2">
    <source>
        <dbReference type="ARBA" id="ARBA00022692"/>
    </source>
</evidence>
<evidence type="ECO:0000256" key="3">
    <source>
        <dbReference type="ARBA" id="ARBA00022989"/>
    </source>
</evidence>
<keyword evidence="7" id="KW-1185">Reference proteome</keyword>
<dbReference type="RefSeq" id="WP_050434148.1">
    <property type="nucleotide sequence ID" value="NZ_CP012159.1"/>
</dbReference>
<dbReference type="InterPro" id="IPR007452">
    <property type="entry name" value="TamB_C"/>
</dbReference>
<reference evidence="6 7" key="1">
    <citation type="submission" date="2015-07" db="EMBL/GenBank/DDBJ databases">
        <title>Genome analysis of myxobacterium Chondromyces crocatus Cm c5 reveals a high potential for natural compound synthesis and the genetic basis for the loss of fruiting body formation.</title>
        <authorList>
            <person name="Zaburannyi N."/>
            <person name="Bunk B."/>
            <person name="Maier J."/>
            <person name="Overmann J."/>
            <person name="Mueller R."/>
        </authorList>
    </citation>
    <scope>NUCLEOTIDE SEQUENCE [LARGE SCALE GENOMIC DNA]</scope>
    <source>
        <strain evidence="6 7">Cm c5</strain>
    </source>
</reference>
<dbReference type="GO" id="GO:0090313">
    <property type="term" value="P:regulation of protein targeting to membrane"/>
    <property type="evidence" value="ECO:0007669"/>
    <property type="project" value="TreeGrafter"/>
</dbReference>
<organism evidence="6 7">
    <name type="scientific">Chondromyces crocatus</name>
    <dbReference type="NCBI Taxonomy" id="52"/>
    <lineage>
        <taxon>Bacteria</taxon>
        <taxon>Pseudomonadati</taxon>
        <taxon>Myxococcota</taxon>
        <taxon>Polyangia</taxon>
        <taxon>Polyangiales</taxon>
        <taxon>Polyangiaceae</taxon>
        <taxon>Chondromyces</taxon>
    </lineage>
</organism>
<evidence type="ECO:0000256" key="4">
    <source>
        <dbReference type="ARBA" id="ARBA00023136"/>
    </source>
</evidence>
<dbReference type="GO" id="GO:0009306">
    <property type="term" value="P:protein secretion"/>
    <property type="evidence" value="ECO:0007669"/>
    <property type="project" value="InterPro"/>
</dbReference>
<dbReference type="EMBL" id="CP012159">
    <property type="protein sequence ID" value="AKT42534.1"/>
    <property type="molecule type" value="Genomic_DNA"/>
</dbReference>
<keyword evidence="3" id="KW-1133">Transmembrane helix</keyword>
<dbReference type="GO" id="GO:0005886">
    <property type="term" value="C:plasma membrane"/>
    <property type="evidence" value="ECO:0007669"/>
    <property type="project" value="InterPro"/>
</dbReference>
<evidence type="ECO:0000256" key="1">
    <source>
        <dbReference type="ARBA" id="ARBA00004167"/>
    </source>
</evidence>
<gene>
    <name evidence="6" type="ORF">CMC5_067610</name>
</gene>
<evidence type="ECO:0000313" key="7">
    <source>
        <dbReference type="Proteomes" id="UP000067626"/>
    </source>
</evidence>
<dbReference type="PANTHER" id="PTHR30441">
    <property type="entry name" value="DUF748 DOMAIN-CONTAINING PROTEIN"/>
    <property type="match status" value="1"/>
</dbReference>